<feature type="region of interest" description="Disordered" evidence="1">
    <location>
        <begin position="299"/>
        <end position="419"/>
    </location>
</feature>
<feature type="compositionally biased region" description="Polar residues" evidence="1">
    <location>
        <begin position="152"/>
        <end position="169"/>
    </location>
</feature>
<gene>
    <name evidence="2" type="ORF">P167DRAFT_220929</name>
</gene>
<accession>A0A3N4KLA8</accession>
<evidence type="ECO:0000313" key="2">
    <source>
        <dbReference type="EMBL" id="RPB11347.1"/>
    </source>
</evidence>
<protein>
    <recommendedName>
        <fullName evidence="4">Telomere replication protein EST3</fullName>
    </recommendedName>
</protein>
<sequence length="466" mass="51880">MARALREAWVLGIITKKLNDALERRDRDRDPQSLKADEIVDTIGPSGELRLPGGTGKLLQIDPTEDPCTVVLTDKKVKIAGKISSDARRKHETSSKTKISTIMGGIIKVISYDIYFPGVHGRLFWEGVRYRSQIADKPASQGRKTGKKEIQKNNMGDKSIKQDTGTGNKNGDAEFPMPEPIFFITEFAFLPGKCSEVRGNPRSVSLKADLKPLLSDLPRKARSGREFSLSQYVPLSRKNSNEQSASSKVSTGDESPDDETDEIRSQRGDVSLQDVSQLLFTTQAHADHLNTFDDLQFPERKSQKKKPGANHPQSPTRGSLGTSAQRKKKTPKPHAHHARKNAEQTKSLNTEPKFINYADGSDSEGPFVSSAVSWEGDSKDQSQKSNNRSKRKRGDLSASFTSSGVGRKGRKKSPGWDKMEQVTLSQTIIPDDQLEILNRPECECLPELFYRSLSFLYMSLVLLLHR</sequence>
<evidence type="ECO:0008006" key="4">
    <source>
        <dbReference type="Google" id="ProtNLM"/>
    </source>
</evidence>
<feature type="compositionally biased region" description="Polar residues" evidence="1">
    <location>
        <begin position="234"/>
        <end position="253"/>
    </location>
</feature>
<dbReference type="Proteomes" id="UP000277580">
    <property type="component" value="Unassembled WGS sequence"/>
</dbReference>
<dbReference type="EMBL" id="ML119136">
    <property type="protein sequence ID" value="RPB11347.1"/>
    <property type="molecule type" value="Genomic_DNA"/>
</dbReference>
<reference evidence="2 3" key="1">
    <citation type="journal article" date="2018" name="Nat. Ecol. Evol.">
        <title>Pezizomycetes genomes reveal the molecular basis of ectomycorrhizal truffle lifestyle.</title>
        <authorList>
            <person name="Murat C."/>
            <person name="Payen T."/>
            <person name="Noel B."/>
            <person name="Kuo A."/>
            <person name="Morin E."/>
            <person name="Chen J."/>
            <person name="Kohler A."/>
            <person name="Krizsan K."/>
            <person name="Balestrini R."/>
            <person name="Da Silva C."/>
            <person name="Montanini B."/>
            <person name="Hainaut M."/>
            <person name="Levati E."/>
            <person name="Barry K.W."/>
            <person name="Belfiori B."/>
            <person name="Cichocki N."/>
            <person name="Clum A."/>
            <person name="Dockter R.B."/>
            <person name="Fauchery L."/>
            <person name="Guy J."/>
            <person name="Iotti M."/>
            <person name="Le Tacon F."/>
            <person name="Lindquist E.A."/>
            <person name="Lipzen A."/>
            <person name="Malagnac F."/>
            <person name="Mello A."/>
            <person name="Molinier V."/>
            <person name="Miyauchi S."/>
            <person name="Poulain J."/>
            <person name="Riccioni C."/>
            <person name="Rubini A."/>
            <person name="Sitrit Y."/>
            <person name="Splivallo R."/>
            <person name="Traeger S."/>
            <person name="Wang M."/>
            <person name="Zifcakova L."/>
            <person name="Wipf D."/>
            <person name="Zambonelli A."/>
            <person name="Paolocci F."/>
            <person name="Nowrousian M."/>
            <person name="Ottonello S."/>
            <person name="Baldrian P."/>
            <person name="Spatafora J.W."/>
            <person name="Henrissat B."/>
            <person name="Nagy L.G."/>
            <person name="Aury J.M."/>
            <person name="Wincker P."/>
            <person name="Grigoriev I.V."/>
            <person name="Bonfante P."/>
            <person name="Martin F.M."/>
        </authorList>
    </citation>
    <scope>NUCLEOTIDE SEQUENCE [LARGE SCALE GENOMIC DNA]</scope>
    <source>
        <strain evidence="2 3">CCBAS932</strain>
    </source>
</reference>
<dbReference type="AlphaFoldDB" id="A0A3N4KLA8"/>
<feature type="compositionally biased region" description="Basic residues" evidence="1">
    <location>
        <begin position="325"/>
        <end position="339"/>
    </location>
</feature>
<proteinExistence type="predicted"/>
<dbReference type="OrthoDB" id="10344209at2759"/>
<feature type="region of interest" description="Disordered" evidence="1">
    <location>
        <begin position="234"/>
        <end position="270"/>
    </location>
</feature>
<keyword evidence="3" id="KW-1185">Reference proteome</keyword>
<evidence type="ECO:0000256" key="1">
    <source>
        <dbReference type="SAM" id="MobiDB-lite"/>
    </source>
</evidence>
<feature type="region of interest" description="Disordered" evidence="1">
    <location>
        <begin position="136"/>
        <end position="174"/>
    </location>
</feature>
<name>A0A3N4KLA8_9PEZI</name>
<evidence type="ECO:0000313" key="3">
    <source>
        <dbReference type="Proteomes" id="UP000277580"/>
    </source>
</evidence>
<feature type="compositionally biased region" description="Polar residues" evidence="1">
    <location>
        <begin position="311"/>
        <end position="324"/>
    </location>
</feature>
<dbReference type="STRING" id="1392247.A0A3N4KLA8"/>
<dbReference type="InParanoid" id="A0A3N4KLA8"/>
<organism evidence="2 3">
    <name type="scientific">Morchella conica CCBAS932</name>
    <dbReference type="NCBI Taxonomy" id="1392247"/>
    <lineage>
        <taxon>Eukaryota</taxon>
        <taxon>Fungi</taxon>
        <taxon>Dikarya</taxon>
        <taxon>Ascomycota</taxon>
        <taxon>Pezizomycotina</taxon>
        <taxon>Pezizomycetes</taxon>
        <taxon>Pezizales</taxon>
        <taxon>Morchellaceae</taxon>
        <taxon>Morchella</taxon>
    </lineage>
</organism>